<dbReference type="AlphaFoldDB" id="A0A151IK32"/>
<name>A0A151IK32_9HYME</name>
<evidence type="ECO:0000313" key="1">
    <source>
        <dbReference type="EMBL" id="KYN04517.1"/>
    </source>
</evidence>
<dbReference type="STRING" id="456900.A0A151IK32"/>
<dbReference type="EMBL" id="KQ977263">
    <property type="protein sequence ID" value="KYN04517.1"/>
    <property type="molecule type" value="Genomic_DNA"/>
</dbReference>
<sequence length="106" mass="11408">MATPSRGVSATLPDDFAARLERMERRDLEIIIFGLPVAASEDTISLIVSVAASLGMTLSPGDITTSFRIPAGDASRGRPLVARFTTVARRNELLARARLSYKSFVA</sequence>
<dbReference type="Proteomes" id="UP000078542">
    <property type="component" value="Unassembled WGS sequence"/>
</dbReference>
<evidence type="ECO:0000313" key="2">
    <source>
        <dbReference type="Proteomes" id="UP000078542"/>
    </source>
</evidence>
<proteinExistence type="predicted"/>
<protein>
    <submittedName>
        <fullName evidence="1">Uncharacterized protein</fullName>
    </submittedName>
</protein>
<keyword evidence="2" id="KW-1185">Reference proteome</keyword>
<accession>A0A151IK32</accession>
<gene>
    <name evidence="1" type="ORF">ALC62_04613</name>
</gene>
<reference evidence="1 2" key="1">
    <citation type="submission" date="2016-03" db="EMBL/GenBank/DDBJ databases">
        <title>Cyphomyrmex costatus WGS genome.</title>
        <authorList>
            <person name="Nygaard S."/>
            <person name="Hu H."/>
            <person name="Boomsma J."/>
            <person name="Zhang G."/>
        </authorList>
    </citation>
    <scope>NUCLEOTIDE SEQUENCE [LARGE SCALE GENOMIC DNA]</scope>
    <source>
        <strain evidence="1">MS0001</strain>
        <tissue evidence="1">Whole body</tissue>
    </source>
</reference>
<organism evidence="1 2">
    <name type="scientific">Cyphomyrmex costatus</name>
    <dbReference type="NCBI Taxonomy" id="456900"/>
    <lineage>
        <taxon>Eukaryota</taxon>
        <taxon>Metazoa</taxon>
        <taxon>Ecdysozoa</taxon>
        <taxon>Arthropoda</taxon>
        <taxon>Hexapoda</taxon>
        <taxon>Insecta</taxon>
        <taxon>Pterygota</taxon>
        <taxon>Neoptera</taxon>
        <taxon>Endopterygota</taxon>
        <taxon>Hymenoptera</taxon>
        <taxon>Apocrita</taxon>
        <taxon>Aculeata</taxon>
        <taxon>Formicoidea</taxon>
        <taxon>Formicidae</taxon>
        <taxon>Myrmicinae</taxon>
        <taxon>Cyphomyrmex</taxon>
    </lineage>
</organism>